<dbReference type="AlphaFoldDB" id="A0A7Y9YBX5"/>
<sequence length="206" mass="22366">MSLHADVLAVLTAWRSPTPAQEALRTRYVEHLHAQPEGTWRHCVPDHLTAGTLVVDASGEHVLLNLHRKARRWFAFGGHCEPGDTTLAGVALREALEESGLPSLDLDPVPAHLDEHTVPFCHPGVEVHHLDVRFVARAPHDAPHAVSAESLDVRWWPVDALPDGLETEMHDLIAIARARVAGRPEAQSRLSPGGSSSSAAADQPSR</sequence>
<dbReference type="InterPro" id="IPR015797">
    <property type="entry name" value="NUDIX_hydrolase-like_dom_sf"/>
</dbReference>
<dbReference type="SUPFAM" id="SSF55811">
    <property type="entry name" value="Nudix"/>
    <property type="match status" value="1"/>
</dbReference>
<dbReference type="RefSeq" id="WP_343045519.1">
    <property type="nucleotide sequence ID" value="NZ_BAAAPP010000012.1"/>
</dbReference>
<dbReference type="PROSITE" id="PS51462">
    <property type="entry name" value="NUDIX"/>
    <property type="match status" value="1"/>
</dbReference>
<evidence type="ECO:0000256" key="3">
    <source>
        <dbReference type="SAM" id="MobiDB-lite"/>
    </source>
</evidence>
<dbReference type="PANTHER" id="PTHR43046">
    <property type="entry name" value="GDP-MANNOSE MANNOSYL HYDROLASE"/>
    <property type="match status" value="1"/>
</dbReference>
<evidence type="ECO:0000256" key="2">
    <source>
        <dbReference type="ARBA" id="ARBA00022801"/>
    </source>
</evidence>
<feature type="compositionally biased region" description="Low complexity" evidence="3">
    <location>
        <begin position="187"/>
        <end position="206"/>
    </location>
</feature>
<keyword evidence="6" id="KW-1185">Reference proteome</keyword>
<gene>
    <name evidence="5" type="ORF">BKA05_000876</name>
</gene>
<feature type="domain" description="Nudix hydrolase" evidence="4">
    <location>
        <begin position="45"/>
        <end position="180"/>
    </location>
</feature>
<comment type="caution">
    <text evidence="5">The sequence shown here is derived from an EMBL/GenBank/DDBJ whole genome shotgun (WGS) entry which is preliminary data.</text>
</comment>
<organism evidence="5 6">
    <name type="scientific">Nocardioides marinus</name>
    <dbReference type="NCBI Taxonomy" id="374514"/>
    <lineage>
        <taxon>Bacteria</taxon>
        <taxon>Bacillati</taxon>
        <taxon>Actinomycetota</taxon>
        <taxon>Actinomycetes</taxon>
        <taxon>Propionibacteriales</taxon>
        <taxon>Nocardioidaceae</taxon>
        <taxon>Nocardioides</taxon>
    </lineage>
</organism>
<evidence type="ECO:0000259" key="4">
    <source>
        <dbReference type="PROSITE" id="PS51462"/>
    </source>
</evidence>
<dbReference type="CDD" id="cd03674">
    <property type="entry name" value="NUDIX_Hydrolase"/>
    <property type="match status" value="1"/>
</dbReference>
<dbReference type="PANTHER" id="PTHR43046:SF16">
    <property type="entry name" value="ADP-RIBOSE PYROPHOSPHATASE YJHB-RELATED"/>
    <property type="match status" value="1"/>
</dbReference>
<evidence type="ECO:0000256" key="1">
    <source>
        <dbReference type="ARBA" id="ARBA00001946"/>
    </source>
</evidence>
<protein>
    <submittedName>
        <fullName evidence="5">8-oxo-dGTP pyrophosphatase MutT (NUDIX family)</fullName>
    </submittedName>
</protein>
<evidence type="ECO:0000313" key="6">
    <source>
        <dbReference type="Proteomes" id="UP000537326"/>
    </source>
</evidence>
<dbReference type="Proteomes" id="UP000537326">
    <property type="component" value="Unassembled WGS sequence"/>
</dbReference>
<dbReference type="Pfam" id="PF00293">
    <property type="entry name" value="NUDIX"/>
    <property type="match status" value="1"/>
</dbReference>
<comment type="cofactor">
    <cofactor evidence="1">
        <name>Mg(2+)</name>
        <dbReference type="ChEBI" id="CHEBI:18420"/>
    </cofactor>
</comment>
<reference evidence="5 6" key="1">
    <citation type="submission" date="2020-07" db="EMBL/GenBank/DDBJ databases">
        <title>Sequencing the genomes of 1000 actinobacteria strains.</title>
        <authorList>
            <person name="Klenk H.-P."/>
        </authorList>
    </citation>
    <scope>NUCLEOTIDE SEQUENCE [LARGE SCALE GENOMIC DNA]</scope>
    <source>
        <strain evidence="5 6">DSM 18248</strain>
    </source>
</reference>
<dbReference type="InterPro" id="IPR000086">
    <property type="entry name" value="NUDIX_hydrolase_dom"/>
</dbReference>
<proteinExistence type="predicted"/>
<dbReference type="Gene3D" id="3.90.79.10">
    <property type="entry name" value="Nucleoside Triphosphate Pyrophosphohydrolase"/>
    <property type="match status" value="1"/>
</dbReference>
<keyword evidence="2" id="KW-0378">Hydrolase</keyword>
<name>A0A7Y9YBX5_9ACTN</name>
<evidence type="ECO:0000313" key="5">
    <source>
        <dbReference type="EMBL" id="NYI09361.1"/>
    </source>
</evidence>
<feature type="region of interest" description="Disordered" evidence="3">
    <location>
        <begin position="183"/>
        <end position="206"/>
    </location>
</feature>
<accession>A0A7Y9YBX5</accession>
<dbReference type="GO" id="GO:0016787">
    <property type="term" value="F:hydrolase activity"/>
    <property type="evidence" value="ECO:0007669"/>
    <property type="project" value="UniProtKB-KW"/>
</dbReference>
<dbReference type="EMBL" id="JACBZI010000001">
    <property type="protein sequence ID" value="NYI09361.1"/>
    <property type="molecule type" value="Genomic_DNA"/>
</dbReference>